<dbReference type="PANTHER" id="PTHR43731:SF14">
    <property type="entry name" value="PRESENILIN-ASSOCIATED RHOMBOID-LIKE PROTEIN, MITOCHONDRIAL"/>
    <property type="match status" value="1"/>
</dbReference>
<dbReference type="GO" id="GO:0006508">
    <property type="term" value="P:proteolysis"/>
    <property type="evidence" value="ECO:0007669"/>
    <property type="project" value="UniProtKB-KW"/>
</dbReference>
<evidence type="ECO:0000256" key="5">
    <source>
        <dbReference type="ARBA" id="ARBA00022989"/>
    </source>
</evidence>
<dbReference type="EMBL" id="RQJO01000008">
    <property type="protein sequence ID" value="RRB03791.1"/>
    <property type="molecule type" value="Genomic_DNA"/>
</dbReference>
<dbReference type="Gene3D" id="1.20.1540.10">
    <property type="entry name" value="Rhomboid-like"/>
    <property type="match status" value="1"/>
</dbReference>
<evidence type="ECO:0000259" key="8">
    <source>
        <dbReference type="Pfam" id="PF01694"/>
    </source>
</evidence>
<dbReference type="InterPro" id="IPR022764">
    <property type="entry name" value="Peptidase_S54_rhomboid_dom"/>
</dbReference>
<keyword evidence="3 7" id="KW-0812">Transmembrane</keyword>
<evidence type="ECO:0000256" key="3">
    <source>
        <dbReference type="ARBA" id="ARBA00022692"/>
    </source>
</evidence>
<dbReference type="Pfam" id="PF01694">
    <property type="entry name" value="Rhomboid"/>
    <property type="match status" value="1"/>
</dbReference>
<keyword evidence="9" id="KW-0645">Protease</keyword>
<evidence type="ECO:0000256" key="2">
    <source>
        <dbReference type="ARBA" id="ARBA00009045"/>
    </source>
</evidence>
<evidence type="ECO:0000313" key="9">
    <source>
        <dbReference type="EMBL" id="RRB03791.1"/>
    </source>
</evidence>
<keyword evidence="5 7" id="KW-1133">Transmembrane helix</keyword>
<comment type="subcellular location">
    <subcellularLocation>
        <location evidence="1">Membrane</location>
        <topology evidence="1">Multi-pass membrane protein</topology>
    </subcellularLocation>
</comment>
<dbReference type="AlphaFoldDB" id="A0A3P1BRT6"/>
<reference evidence="9 10" key="1">
    <citation type="submission" date="2018-11" db="EMBL/GenBank/DDBJ databases">
        <authorList>
            <person name="Zhou Z."/>
            <person name="Wang G."/>
        </authorList>
    </citation>
    <scope>NUCLEOTIDE SEQUENCE [LARGE SCALE GENOMIC DNA]</scope>
    <source>
        <strain evidence="9 10">KCTC52004</strain>
    </source>
</reference>
<comment type="similarity">
    <text evidence="2">Belongs to the peptidase S54 family.</text>
</comment>
<feature type="transmembrane region" description="Helical" evidence="7">
    <location>
        <begin position="177"/>
        <end position="197"/>
    </location>
</feature>
<comment type="caution">
    <text evidence="9">The sequence shown here is derived from an EMBL/GenBank/DDBJ whole genome shotgun (WGS) entry which is preliminary data.</text>
</comment>
<evidence type="ECO:0000256" key="1">
    <source>
        <dbReference type="ARBA" id="ARBA00004141"/>
    </source>
</evidence>
<feature type="transmembrane region" description="Helical" evidence="7">
    <location>
        <begin position="112"/>
        <end position="131"/>
    </location>
</feature>
<organism evidence="9 10">
    <name type="scientific">Larkinella rosea</name>
    <dbReference type="NCBI Taxonomy" id="2025312"/>
    <lineage>
        <taxon>Bacteria</taxon>
        <taxon>Pseudomonadati</taxon>
        <taxon>Bacteroidota</taxon>
        <taxon>Cytophagia</taxon>
        <taxon>Cytophagales</taxon>
        <taxon>Spirosomataceae</taxon>
        <taxon>Larkinella</taxon>
    </lineage>
</organism>
<sequence>MSVTLAIIVITVLVSLYAWRNESFLVSTILNPQKVLRRGQWYRLLTSGFIHADMSHLLFNMFTLYFFGTLLERVFSILFGESGPIYLLIFYLVAIVVSDIPTLIRQRNNSNYNSLGASGGVSALLFGAIMFQPTEKIYLMAVIGIPGFIFGALYMAYSFYESRRGRGHINHDAHLYGAAFGIIVVILLYPPVVSTFVQEIANWRLF</sequence>
<keyword evidence="4" id="KW-0378">Hydrolase</keyword>
<proteinExistence type="inferred from homology"/>
<evidence type="ECO:0000256" key="6">
    <source>
        <dbReference type="ARBA" id="ARBA00023136"/>
    </source>
</evidence>
<dbReference type="OrthoDB" id="9807874at2"/>
<keyword evidence="10" id="KW-1185">Reference proteome</keyword>
<dbReference type="SUPFAM" id="SSF144091">
    <property type="entry name" value="Rhomboid-like"/>
    <property type="match status" value="1"/>
</dbReference>
<feature type="transmembrane region" description="Helical" evidence="7">
    <location>
        <begin position="42"/>
        <end position="67"/>
    </location>
</feature>
<protein>
    <submittedName>
        <fullName evidence="9">Rhomboid family intramembrane serine protease</fullName>
    </submittedName>
</protein>
<dbReference type="InterPro" id="IPR035952">
    <property type="entry name" value="Rhomboid-like_sf"/>
</dbReference>
<evidence type="ECO:0000256" key="7">
    <source>
        <dbReference type="SAM" id="Phobius"/>
    </source>
</evidence>
<dbReference type="GO" id="GO:0004252">
    <property type="term" value="F:serine-type endopeptidase activity"/>
    <property type="evidence" value="ECO:0007669"/>
    <property type="project" value="InterPro"/>
</dbReference>
<feature type="transmembrane region" description="Helical" evidence="7">
    <location>
        <begin position="74"/>
        <end position="97"/>
    </location>
</feature>
<evidence type="ECO:0000313" key="10">
    <source>
        <dbReference type="Proteomes" id="UP000271925"/>
    </source>
</evidence>
<accession>A0A3P1BRT6</accession>
<feature type="domain" description="Peptidase S54 rhomboid" evidence="8">
    <location>
        <begin position="38"/>
        <end position="189"/>
    </location>
</feature>
<dbReference type="GO" id="GO:0016020">
    <property type="term" value="C:membrane"/>
    <property type="evidence" value="ECO:0007669"/>
    <property type="project" value="UniProtKB-SubCell"/>
</dbReference>
<evidence type="ECO:0000256" key="4">
    <source>
        <dbReference type="ARBA" id="ARBA00022801"/>
    </source>
</evidence>
<dbReference type="PANTHER" id="PTHR43731">
    <property type="entry name" value="RHOMBOID PROTEASE"/>
    <property type="match status" value="1"/>
</dbReference>
<feature type="transmembrane region" description="Helical" evidence="7">
    <location>
        <begin position="138"/>
        <end position="157"/>
    </location>
</feature>
<dbReference type="Proteomes" id="UP000271925">
    <property type="component" value="Unassembled WGS sequence"/>
</dbReference>
<gene>
    <name evidence="9" type="ORF">EHT25_09635</name>
</gene>
<keyword evidence="6 7" id="KW-0472">Membrane</keyword>
<dbReference type="InterPro" id="IPR050925">
    <property type="entry name" value="Rhomboid_protease_S54"/>
</dbReference>
<dbReference type="RefSeq" id="WP_124873867.1">
    <property type="nucleotide sequence ID" value="NZ_RQJO01000008.1"/>
</dbReference>
<name>A0A3P1BRT6_9BACT</name>